<comment type="caution">
    <text evidence="7">The sequence shown here is derived from an EMBL/GenBank/DDBJ whole genome shotgun (WGS) entry which is preliminary data.</text>
</comment>
<gene>
    <name evidence="7" type="ORF">V5799_018431</name>
</gene>
<feature type="transmembrane region" description="Helical" evidence="5">
    <location>
        <begin position="268"/>
        <end position="289"/>
    </location>
</feature>
<feature type="domain" description="Major facilitator superfamily (MFS) profile" evidence="6">
    <location>
        <begin position="223"/>
        <end position="649"/>
    </location>
</feature>
<keyword evidence="4 5" id="KW-0472">Membrane</keyword>
<dbReference type="GO" id="GO:0022857">
    <property type="term" value="F:transmembrane transporter activity"/>
    <property type="evidence" value="ECO:0007669"/>
    <property type="project" value="InterPro"/>
</dbReference>
<organism evidence="7 8">
    <name type="scientific">Amblyomma americanum</name>
    <name type="common">Lone star tick</name>
    <dbReference type="NCBI Taxonomy" id="6943"/>
    <lineage>
        <taxon>Eukaryota</taxon>
        <taxon>Metazoa</taxon>
        <taxon>Ecdysozoa</taxon>
        <taxon>Arthropoda</taxon>
        <taxon>Chelicerata</taxon>
        <taxon>Arachnida</taxon>
        <taxon>Acari</taxon>
        <taxon>Parasitiformes</taxon>
        <taxon>Ixodida</taxon>
        <taxon>Ixodoidea</taxon>
        <taxon>Ixodidae</taxon>
        <taxon>Amblyomminae</taxon>
        <taxon>Amblyomma</taxon>
    </lineage>
</organism>
<feature type="transmembrane region" description="Helical" evidence="5">
    <location>
        <begin position="386"/>
        <end position="405"/>
    </location>
</feature>
<feature type="transmembrane region" description="Helical" evidence="5">
    <location>
        <begin position="627"/>
        <end position="645"/>
    </location>
</feature>
<evidence type="ECO:0000313" key="7">
    <source>
        <dbReference type="EMBL" id="KAK8780230.1"/>
    </source>
</evidence>
<comment type="subcellular location">
    <subcellularLocation>
        <location evidence="1">Membrane</location>
        <topology evidence="1">Multi-pass membrane protein</topology>
    </subcellularLocation>
</comment>
<dbReference type="Gene3D" id="1.20.1250.20">
    <property type="entry name" value="MFS general substrate transporter like domains"/>
    <property type="match status" value="1"/>
</dbReference>
<reference evidence="7 8" key="1">
    <citation type="journal article" date="2023" name="Arcadia Sci">
        <title>De novo assembly of a long-read Amblyomma americanum tick genome.</title>
        <authorList>
            <person name="Chou S."/>
            <person name="Poskanzer K.E."/>
            <person name="Rollins M."/>
            <person name="Thuy-Boun P.S."/>
        </authorList>
    </citation>
    <scope>NUCLEOTIDE SEQUENCE [LARGE SCALE GENOMIC DNA]</scope>
    <source>
        <strain evidence="7">F_SG_1</strain>
        <tissue evidence="7">Salivary glands</tissue>
    </source>
</reference>
<dbReference type="EMBL" id="JARKHS020009075">
    <property type="protein sequence ID" value="KAK8780230.1"/>
    <property type="molecule type" value="Genomic_DNA"/>
</dbReference>
<feature type="transmembrane region" description="Helical" evidence="5">
    <location>
        <begin position="477"/>
        <end position="498"/>
    </location>
</feature>
<feature type="transmembrane region" description="Helical" evidence="5">
    <location>
        <begin position="562"/>
        <end position="583"/>
    </location>
</feature>
<sequence length="693" mass="75687">MPSEVDDLAELLLTTATKMAVPPEAPTTLQPVQTAPDVKVHAKPQTSVGYDVHQPAPSVGTKSEMCRPNTYCEQPVLSPASVDVSGSCKYTCRCIQNHRRKPRLSKDQPLSCPPSSEDYGASLPMLSPGAATLLNIDKALAPKGPSPLPAELYLGHGRFQLMILACAQLSVAVDAYQRLSARLLAPPVDHWCRPPEEYAHMSTELWRNVGVPLGSDGRYNQCAIYEQPFVDRQHSHKRSVVPCNEWDYDLTPGVQTVVSRWNLVCEKAWQVTLVAVYNILSGSVMLPLAGQLSDKVGRRNVINVCVILAMCAGLATSYASSFVAFVVSRLFVGASLSALHANTMVLLFELVTPSNRDLYCSIAHFGFVVGSVVASALEGLVLDVQIVEAVAIMPASLLVVCLYAVEDSPMWLLATWNFDRAKKSLLWISRINGVTVVSLDTPGLEQQYKLKQTEEQPLLHRVSVLDMLINEYLRKRVCLMMCVWFCLLFAMQGVWQHTPRHTDFWLLLTAVVPRTAALPAAYTLLRSSSRKAALGMCVALSCCLSFGLAFLTLLAPPKNKNVVTLFCELTLSSLVMAYTVVILHSLEMFPTVLRTMAVCTVLSVGRIGAALSAGIEAAAERLHRSVPLFLGALSLVVVQVVLVSLPETKYSQLPNTLYDLEADVVKHVVLDILQNSTQNATVEATKTNSTEGN</sequence>
<evidence type="ECO:0000256" key="5">
    <source>
        <dbReference type="SAM" id="Phobius"/>
    </source>
</evidence>
<dbReference type="SUPFAM" id="SSF103473">
    <property type="entry name" value="MFS general substrate transporter"/>
    <property type="match status" value="1"/>
</dbReference>
<keyword evidence="3 5" id="KW-1133">Transmembrane helix</keyword>
<protein>
    <recommendedName>
        <fullName evidence="6">Major facilitator superfamily (MFS) profile domain-containing protein</fullName>
    </recommendedName>
</protein>
<dbReference type="InterPro" id="IPR011701">
    <property type="entry name" value="MFS"/>
</dbReference>
<evidence type="ECO:0000259" key="6">
    <source>
        <dbReference type="PROSITE" id="PS50850"/>
    </source>
</evidence>
<feature type="transmembrane region" description="Helical" evidence="5">
    <location>
        <begin position="330"/>
        <end position="351"/>
    </location>
</feature>
<dbReference type="Pfam" id="PF07690">
    <property type="entry name" value="MFS_1"/>
    <property type="match status" value="1"/>
</dbReference>
<dbReference type="InterPro" id="IPR020846">
    <property type="entry name" value="MFS_dom"/>
</dbReference>
<evidence type="ECO:0000256" key="2">
    <source>
        <dbReference type="ARBA" id="ARBA00022692"/>
    </source>
</evidence>
<evidence type="ECO:0000256" key="4">
    <source>
        <dbReference type="ARBA" id="ARBA00023136"/>
    </source>
</evidence>
<dbReference type="PANTHER" id="PTHR24064">
    <property type="entry name" value="SOLUTE CARRIER FAMILY 22 MEMBER"/>
    <property type="match status" value="1"/>
</dbReference>
<name>A0AAQ4EZJ1_AMBAM</name>
<keyword evidence="2 5" id="KW-0812">Transmembrane</keyword>
<keyword evidence="8" id="KW-1185">Reference proteome</keyword>
<evidence type="ECO:0000313" key="8">
    <source>
        <dbReference type="Proteomes" id="UP001321473"/>
    </source>
</evidence>
<feature type="transmembrane region" description="Helical" evidence="5">
    <location>
        <begin position="532"/>
        <end position="556"/>
    </location>
</feature>
<feature type="transmembrane region" description="Helical" evidence="5">
    <location>
        <begin position="358"/>
        <end position="380"/>
    </location>
</feature>
<feature type="transmembrane region" description="Helical" evidence="5">
    <location>
        <begin position="595"/>
        <end position="615"/>
    </location>
</feature>
<dbReference type="AlphaFoldDB" id="A0AAQ4EZJ1"/>
<dbReference type="PROSITE" id="PS50850">
    <property type="entry name" value="MFS"/>
    <property type="match status" value="1"/>
</dbReference>
<evidence type="ECO:0000256" key="1">
    <source>
        <dbReference type="ARBA" id="ARBA00004141"/>
    </source>
</evidence>
<accession>A0AAQ4EZJ1</accession>
<proteinExistence type="predicted"/>
<evidence type="ECO:0000256" key="3">
    <source>
        <dbReference type="ARBA" id="ARBA00022989"/>
    </source>
</evidence>
<dbReference type="GO" id="GO:0016020">
    <property type="term" value="C:membrane"/>
    <property type="evidence" value="ECO:0007669"/>
    <property type="project" value="UniProtKB-SubCell"/>
</dbReference>
<dbReference type="InterPro" id="IPR036259">
    <property type="entry name" value="MFS_trans_sf"/>
</dbReference>
<feature type="transmembrane region" description="Helical" evidence="5">
    <location>
        <begin position="301"/>
        <end position="324"/>
    </location>
</feature>
<dbReference type="Proteomes" id="UP001321473">
    <property type="component" value="Unassembled WGS sequence"/>
</dbReference>